<dbReference type="Proteomes" id="UP001222800">
    <property type="component" value="Chromosome"/>
</dbReference>
<dbReference type="InterPro" id="IPR013325">
    <property type="entry name" value="RNA_pol_sigma_r2"/>
</dbReference>
<dbReference type="PANTHER" id="PTHR43133:SF51">
    <property type="entry name" value="RNA POLYMERASE SIGMA FACTOR"/>
    <property type="match status" value="1"/>
</dbReference>
<evidence type="ECO:0000256" key="6">
    <source>
        <dbReference type="RuleBase" id="RU000716"/>
    </source>
</evidence>
<protein>
    <recommendedName>
        <fullName evidence="6">RNA polymerase sigma factor</fullName>
    </recommendedName>
</protein>
<dbReference type="SUPFAM" id="SSF88946">
    <property type="entry name" value="Sigma2 domain of RNA polymerase sigma factors"/>
    <property type="match status" value="1"/>
</dbReference>
<comment type="similarity">
    <text evidence="1 6">Belongs to the sigma-70 factor family. ECF subfamily.</text>
</comment>
<feature type="domain" description="RNA polymerase sigma-70 region 2" evidence="7">
    <location>
        <begin position="22"/>
        <end position="88"/>
    </location>
</feature>
<proteinExistence type="inferred from homology"/>
<dbReference type="InterPro" id="IPR013249">
    <property type="entry name" value="RNA_pol_sigma70_r4_t2"/>
</dbReference>
<evidence type="ECO:0000256" key="2">
    <source>
        <dbReference type="ARBA" id="ARBA00023015"/>
    </source>
</evidence>
<dbReference type="PANTHER" id="PTHR43133">
    <property type="entry name" value="RNA POLYMERASE ECF-TYPE SIGMA FACTO"/>
    <property type="match status" value="1"/>
</dbReference>
<feature type="domain" description="RNA polymerase sigma factor 70 region 4 type 2" evidence="8">
    <location>
        <begin position="123"/>
        <end position="169"/>
    </location>
</feature>
<sequence>MDSVENIVNEIRNGHVEKYEILIEKYQKQLYRYIYYMVGDVHEAEDILQEVFLKAYEKVNSYEIANSFSAWLYKIAYNQSINFIRKRNIIKFVDKFDFNKVIEKNSCTDIHIDNGFDKNIEIVLSRLTPNEKNLLILRIFEDKSYEEIGIIFNKKSATVRKKYERARKKFQKYYEGIGGGENIEKYETGI</sequence>
<dbReference type="RefSeq" id="WP_277732615.1">
    <property type="nucleotide sequence ID" value="NZ_CP120733.1"/>
</dbReference>
<dbReference type="Gene3D" id="1.10.10.10">
    <property type="entry name" value="Winged helix-like DNA-binding domain superfamily/Winged helix DNA-binding domain"/>
    <property type="match status" value="1"/>
</dbReference>
<dbReference type="Pfam" id="PF08281">
    <property type="entry name" value="Sigma70_r4_2"/>
    <property type="match status" value="1"/>
</dbReference>
<evidence type="ECO:0000256" key="1">
    <source>
        <dbReference type="ARBA" id="ARBA00010641"/>
    </source>
</evidence>
<keyword evidence="10" id="KW-1185">Reference proteome</keyword>
<dbReference type="InterPro" id="IPR014284">
    <property type="entry name" value="RNA_pol_sigma-70_dom"/>
</dbReference>
<evidence type="ECO:0000259" key="7">
    <source>
        <dbReference type="Pfam" id="PF04542"/>
    </source>
</evidence>
<keyword evidence="4 6" id="KW-0238">DNA-binding</keyword>
<name>A0ABY8EIJ2_9FIRM</name>
<dbReference type="NCBIfam" id="TIGR02937">
    <property type="entry name" value="sigma70-ECF"/>
    <property type="match status" value="1"/>
</dbReference>
<evidence type="ECO:0000256" key="4">
    <source>
        <dbReference type="ARBA" id="ARBA00023125"/>
    </source>
</evidence>
<dbReference type="InterPro" id="IPR007627">
    <property type="entry name" value="RNA_pol_sigma70_r2"/>
</dbReference>
<keyword evidence="5 6" id="KW-0804">Transcription</keyword>
<dbReference type="Pfam" id="PF04542">
    <property type="entry name" value="Sigma70_r2"/>
    <property type="match status" value="1"/>
</dbReference>
<dbReference type="CDD" id="cd06171">
    <property type="entry name" value="Sigma70_r4"/>
    <property type="match status" value="1"/>
</dbReference>
<evidence type="ECO:0000313" key="9">
    <source>
        <dbReference type="EMBL" id="WFD10648.1"/>
    </source>
</evidence>
<accession>A0ABY8EIJ2</accession>
<dbReference type="PROSITE" id="PS01063">
    <property type="entry name" value="SIGMA70_ECF"/>
    <property type="match status" value="1"/>
</dbReference>
<evidence type="ECO:0000259" key="8">
    <source>
        <dbReference type="Pfam" id="PF08281"/>
    </source>
</evidence>
<reference evidence="9 10" key="1">
    <citation type="submission" date="2023-03" db="EMBL/GenBank/DDBJ databases">
        <title>Complete genome sequence of Tepidibacter sp. SWIR-1, isolated from a deep-sea hydrothermal vent.</title>
        <authorList>
            <person name="Li X."/>
        </authorList>
    </citation>
    <scope>NUCLEOTIDE SEQUENCE [LARGE SCALE GENOMIC DNA]</scope>
    <source>
        <strain evidence="9 10">SWIR-1</strain>
    </source>
</reference>
<dbReference type="EMBL" id="CP120733">
    <property type="protein sequence ID" value="WFD10648.1"/>
    <property type="molecule type" value="Genomic_DNA"/>
</dbReference>
<evidence type="ECO:0000256" key="5">
    <source>
        <dbReference type="ARBA" id="ARBA00023163"/>
    </source>
</evidence>
<dbReference type="InterPro" id="IPR013324">
    <property type="entry name" value="RNA_pol_sigma_r3/r4-like"/>
</dbReference>
<dbReference type="InterPro" id="IPR039425">
    <property type="entry name" value="RNA_pol_sigma-70-like"/>
</dbReference>
<organism evidence="9 10">
    <name type="scientific">Tepidibacter hydrothermalis</name>
    <dbReference type="NCBI Taxonomy" id="3036126"/>
    <lineage>
        <taxon>Bacteria</taxon>
        <taxon>Bacillati</taxon>
        <taxon>Bacillota</taxon>
        <taxon>Clostridia</taxon>
        <taxon>Peptostreptococcales</taxon>
        <taxon>Peptostreptococcaceae</taxon>
        <taxon>Tepidibacter</taxon>
    </lineage>
</organism>
<dbReference type="SUPFAM" id="SSF88659">
    <property type="entry name" value="Sigma3 and sigma4 domains of RNA polymerase sigma factors"/>
    <property type="match status" value="1"/>
</dbReference>
<keyword evidence="3 6" id="KW-0731">Sigma factor</keyword>
<evidence type="ECO:0000313" key="10">
    <source>
        <dbReference type="Proteomes" id="UP001222800"/>
    </source>
</evidence>
<dbReference type="Gene3D" id="1.10.1740.10">
    <property type="match status" value="1"/>
</dbReference>
<evidence type="ECO:0000256" key="3">
    <source>
        <dbReference type="ARBA" id="ARBA00023082"/>
    </source>
</evidence>
<dbReference type="InterPro" id="IPR036388">
    <property type="entry name" value="WH-like_DNA-bd_sf"/>
</dbReference>
<gene>
    <name evidence="9" type="ORF">P4S50_00820</name>
</gene>
<dbReference type="InterPro" id="IPR000838">
    <property type="entry name" value="RNA_pol_sigma70_ECF_CS"/>
</dbReference>
<keyword evidence="2 6" id="KW-0805">Transcription regulation</keyword>